<reference evidence="3" key="1">
    <citation type="journal article" date="2023" name="Science">
        <title>Genome structures resolve the early diversification of teleost fishes.</title>
        <authorList>
            <person name="Parey E."/>
            <person name="Louis A."/>
            <person name="Montfort J."/>
            <person name="Bouchez O."/>
            <person name="Roques C."/>
            <person name="Iampietro C."/>
            <person name="Lluch J."/>
            <person name="Castinel A."/>
            <person name="Donnadieu C."/>
            <person name="Desvignes T."/>
            <person name="Floi Bucao C."/>
            <person name="Jouanno E."/>
            <person name="Wen M."/>
            <person name="Mejri S."/>
            <person name="Dirks R."/>
            <person name="Jansen H."/>
            <person name="Henkel C."/>
            <person name="Chen W.J."/>
            <person name="Zahm M."/>
            <person name="Cabau C."/>
            <person name="Klopp C."/>
            <person name="Thompson A.W."/>
            <person name="Robinson-Rechavi M."/>
            <person name="Braasch I."/>
            <person name="Lecointre G."/>
            <person name="Bobe J."/>
            <person name="Postlethwait J.H."/>
            <person name="Berthelot C."/>
            <person name="Roest Crollius H."/>
            <person name="Guiguen Y."/>
        </authorList>
    </citation>
    <scope>NUCLEOTIDE SEQUENCE</scope>
    <source>
        <strain evidence="3">NC1722</strain>
    </source>
</reference>
<evidence type="ECO:0000313" key="3">
    <source>
        <dbReference type="EMBL" id="KAJ8408873.1"/>
    </source>
</evidence>
<gene>
    <name evidence="3" type="ORF">AAFF_G00246910</name>
</gene>
<dbReference type="AlphaFoldDB" id="A0AAD7SVA5"/>
<evidence type="ECO:0000256" key="1">
    <source>
        <dbReference type="SAM" id="MobiDB-lite"/>
    </source>
</evidence>
<feature type="transmembrane region" description="Helical" evidence="2">
    <location>
        <begin position="18"/>
        <end position="37"/>
    </location>
</feature>
<name>A0AAD7SVA5_9TELE</name>
<sequence length="126" mass="14047">MRWVVDGRPENGLCATRLLFAMLFAKVIICHSLELLLPCRHFYGGHEIGVCELISPSRDPRLKRTASLLRSDRKSLRSDAGWVEPTKRRLLPPSPSLPPELKGRNRAGLSPGVRRPRGCAASLDQP</sequence>
<keyword evidence="2" id="KW-0472">Membrane</keyword>
<dbReference type="EMBL" id="JAINUG010000033">
    <property type="protein sequence ID" value="KAJ8408873.1"/>
    <property type="molecule type" value="Genomic_DNA"/>
</dbReference>
<evidence type="ECO:0000256" key="2">
    <source>
        <dbReference type="SAM" id="Phobius"/>
    </source>
</evidence>
<keyword evidence="2" id="KW-0812">Transmembrane</keyword>
<comment type="caution">
    <text evidence="3">The sequence shown here is derived from an EMBL/GenBank/DDBJ whole genome shotgun (WGS) entry which is preliminary data.</text>
</comment>
<feature type="region of interest" description="Disordered" evidence="1">
    <location>
        <begin position="80"/>
        <end position="126"/>
    </location>
</feature>
<protein>
    <submittedName>
        <fullName evidence="3">Uncharacterized protein</fullName>
    </submittedName>
</protein>
<keyword evidence="4" id="KW-1185">Reference proteome</keyword>
<organism evidence="3 4">
    <name type="scientific">Aldrovandia affinis</name>
    <dbReference type="NCBI Taxonomy" id="143900"/>
    <lineage>
        <taxon>Eukaryota</taxon>
        <taxon>Metazoa</taxon>
        <taxon>Chordata</taxon>
        <taxon>Craniata</taxon>
        <taxon>Vertebrata</taxon>
        <taxon>Euteleostomi</taxon>
        <taxon>Actinopterygii</taxon>
        <taxon>Neopterygii</taxon>
        <taxon>Teleostei</taxon>
        <taxon>Notacanthiformes</taxon>
        <taxon>Halosauridae</taxon>
        <taxon>Aldrovandia</taxon>
    </lineage>
</organism>
<dbReference type="Proteomes" id="UP001221898">
    <property type="component" value="Unassembled WGS sequence"/>
</dbReference>
<evidence type="ECO:0000313" key="4">
    <source>
        <dbReference type="Proteomes" id="UP001221898"/>
    </source>
</evidence>
<keyword evidence="2" id="KW-1133">Transmembrane helix</keyword>
<accession>A0AAD7SVA5</accession>
<proteinExistence type="predicted"/>